<gene>
    <name evidence="3" type="ORF">OXX778_LOCUS14196</name>
</gene>
<evidence type="ECO:0000256" key="1">
    <source>
        <dbReference type="SAM" id="MobiDB-lite"/>
    </source>
</evidence>
<dbReference type="Proteomes" id="UP000663879">
    <property type="component" value="Unassembled WGS sequence"/>
</dbReference>
<feature type="region of interest" description="Disordered" evidence="1">
    <location>
        <begin position="64"/>
        <end position="120"/>
    </location>
</feature>
<name>A0A814DN59_9BILA</name>
<protein>
    <submittedName>
        <fullName evidence="3">Uncharacterized protein</fullName>
    </submittedName>
</protein>
<feature type="transmembrane region" description="Helical" evidence="2">
    <location>
        <begin position="138"/>
        <end position="160"/>
    </location>
</feature>
<proteinExistence type="predicted"/>
<feature type="non-terminal residue" evidence="3">
    <location>
        <position position="1"/>
    </location>
</feature>
<keyword evidence="2" id="KW-0472">Membrane</keyword>
<keyword evidence="2" id="KW-1133">Transmembrane helix</keyword>
<keyword evidence="4" id="KW-1185">Reference proteome</keyword>
<feature type="compositionally biased region" description="Basic and acidic residues" evidence="1">
    <location>
        <begin position="80"/>
        <end position="109"/>
    </location>
</feature>
<evidence type="ECO:0000313" key="3">
    <source>
        <dbReference type="EMBL" id="CAF0955991.1"/>
    </source>
</evidence>
<comment type="caution">
    <text evidence="3">The sequence shown here is derived from an EMBL/GenBank/DDBJ whole genome shotgun (WGS) entry which is preliminary data.</text>
</comment>
<reference evidence="3" key="1">
    <citation type="submission" date="2021-02" db="EMBL/GenBank/DDBJ databases">
        <authorList>
            <person name="Nowell W R."/>
        </authorList>
    </citation>
    <scope>NUCLEOTIDE SEQUENCE</scope>
    <source>
        <strain evidence="3">Ploen Becks lab</strain>
    </source>
</reference>
<dbReference type="EMBL" id="CAJNOC010002873">
    <property type="protein sequence ID" value="CAF0955991.1"/>
    <property type="molecule type" value="Genomic_DNA"/>
</dbReference>
<keyword evidence="2" id="KW-0812">Transmembrane</keyword>
<accession>A0A814DN59</accession>
<evidence type="ECO:0000256" key="2">
    <source>
        <dbReference type="SAM" id="Phobius"/>
    </source>
</evidence>
<sequence length="174" mass="19846">RIKRHKGFVNRIVFIKKKMNSKLVLIGLIITFGLFMQVRLEGNDEGVNDSEPLIENEDALNEKLNEEPNLPAQDLPSNLVEKDQEVQAENQEEKQPEQEEKQEEKKEEATTAETPSNLEEKNENGFFAYIEQNKTQSIVIGSISIVILLALIAAGVFFIIKFIKNREYQSVQTA</sequence>
<organism evidence="3 4">
    <name type="scientific">Brachionus calyciflorus</name>
    <dbReference type="NCBI Taxonomy" id="104777"/>
    <lineage>
        <taxon>Eukaryota</taxon>
        <taxon>Metazoa</taxon>
        <taxon>Spiralia</taxon>
        <taxon>Gnathifera</taxon>
        <taxon>Rotifera</taxon>
        <taxon>Eurotatoria</taxon>
        <taxon>Monogononta</taxon>
        <taxon>Pseudotrocha</taxon>
        <taxon>Ploima</taxon>
        <taxon>Brachionidae</taxon>
        <taxon>Brachionus</taxon>
    </lineage>
</organism>
<dbReference type="AlphaFoldDB" id="A0A814DN59"/>
<feature type="transmembrane region" description="Helical" evidence="2">
    <location>
        <begin position="21"/>
        <end position="40"/>
    </location>
</feature>
<evidence type="ECO:0000313" key="4">
    <source>
        <dbReference type="Proteomes" id="UP000663879"/>
    </source>
</evidence>